<dbReference type="PANTHER" id="PTHR43280:SF2">
    <property type="entry name" value="HTH-TYPE TRANSCRIPTIONAL REGULATOR EXSA"/>
    <property type="match status" value="1"/>
</dbReference>
<dbReference type="InterPro" id="IPR009057">
    <property type="entry name" value="Homeodomain-like_sf"/>
</dbReference>
<dbReference type="SMART" id="SM00342">
    <property type="entry name" value="HTH_ARAC"/>
    <property type="match status" value="1"/>
</dbReference>
<accession>A0A7K1GPV7</accession>
<dbReference type="Pfam" id="PF12833">
    <property type="entry name" value="HTH_18"/>
    <property type="match status" value="1"/>
</dbReference>
<feature type="domain" description="HTH araC/xylS-type" evidence="4">
    <location>
        <begin position="172"/>
        <end position="272"/>
    </location>
</feature>
<dbReference type="GO" id="GO:0003700">
    <property type="term" value="F:DNA-binding transcription factor activity"/>
    <property type="evidence" value="ECO:0007669"/>
    <property type="project" value="InterPro"/>
</dbReference>
<evidence type="ECO:0000256" key="1">
    <source>
        <dbReference type="ARBA" id="ARBA00023015"/>
    </source>
</evidence>
<keyword evidence="1" id="KW-0805">Transcription regulation</keyword>
<gene>
    <name evidence="5" type="ORF">GJV77_13460</name>
</gene>
<dbReference type="AlphaFoldDB" id="A0A7K1GPV7"/>
<organism evidence="5 6">
    <name type="scientific">Myroides pelagicus</name>
    <dbReference type="NCBI Taxonomy" id="270914"/>
    <lineage>
        <taxon>Bacteria</taxon>
        <taxon>Pseudomonadati</taxon>
        <taxon>Bacteroidota</taxon>
        <taxon>Flavobacteriia</taxon>
        <taxon>Flavobacteriales</taxon>
        <taxon>Flavobacteriaceae</taxon>
        <taxon>Myroides</taxon>
    </lineage>
</organism>
<proteinExistence type="predicted"/>
<keyword evidence="2" id="KW-0238">DNA-binding</keyword>
<dbReference type="GO" id="GO:0043565">
    <property type="term" value="F:sequence-specific DNA binding"/>
    <property type="evidence" value="ECO:0007669"/>
    <property type="project" value="InterPro"/>
</dbReference>
<dbReference type="Proteomes" id="UP000488936">
    <property type="component" value="Unassembled WGS sequence"/>
</dbReference>
<evidence type="ECO:0000313" key="5">
    <source>
        <dbReference type="EMBL" id="MTH30886.1"/>
    </source>
</evidence>
<reference evidence="5 6" key="1">
    <citation type="journal article" date="2006" name="Int. J. Syst. Evol. Microbiol.">
        <title>Myroides pelagicus sp. nov., isolated from seawater in Thailand.</title>
        <authorList>
            <person name="Yoon J."/>
            <person name="Maneerat S."/>
            <person name="Kawai F."/>
            <person name="Yokota A."/>
        </authorList>
    </citation>
    <scope>NUCLEOTIDE SEQUENCE [LARGE SCALE GENOMIC DNA]</scope>
    <source>
        <strain evidence="5 6">SM1T</strain>
    </source>
</reference>
<dbReference type="RefSeq" id="WP_155036858.1">
    <property type="nucleotide sequence ID" value="NZ_JBHTIG010000016.1"/>
</dbReference>
<dbReference type="OrthoDB" id="4480133at2"/>
<evidence type="ECO:0000313" key="6">
    <source>
        <dbReference type="Proteomes" id="UP000488936"/>
    </source>
</evidence>
<dbReference type="Gene3D" id="1.10.10.60">
    <property type="entry name" value="Homeodomain-like"/>
    <property type="match status" value="1"/>
</dbReference>
<dbReference type="PROSITE" id="PS01124">
    <property type="entry name" value="HTH_ARAC_FAMILY_2"/>
    <property type="match status" value="1"/>
</dbReference>
<dbReference type="InterPro" id="IPR018060">
    <property type="entry name" value="HTH_AraC"/>
</dbReference>
<dbReference type="SUPFAM" id="SSF46689">
    <property type="entry name" value="Homeodomain-like"/>
    <property type="match status" value="1"/>
</dbReference>
<evidence type="ECO:0000256" key="3">
    <source>
        <dbReference type="ARBA" id="ARBA00023163"/>
    </source>
</evidence>
<dbReference type="EMBL" id="WMJY01000046">
    <property type="protein sequence ID" value="MTH30886.1"/>
    <property type="molecule type" value="Genomic_DNA"/>
</dbReference>
<evidence type="ECO:0000259" key="4">
    <source>
        <dbReference type="PROSITE" id="PS01124"/>
    </source>
</evidence>
<comment type="caution">
    <text evidence="5">The sequence shown here is derived from an EMBL/GenBank/DDBJ whole genome shotgun (WGS) entry which is preliminary data.</text>
</comment>
<sequence length="273" mass="32264">MSIALIKDLSETIAFFLSGYTKKENENTHSFCITTFESNLETILEKLFYFVFSKGLYSPLKYTNESLDKLTFKLNKPDEQPVDGQSKFTGVKLERLVKRIKNKTTSLDSLSSTSKKAIAFSFIVRKKRSAVIFFGIQLADRVLLRSLTFKGISRVREDSSMFFNKQRQYYKKLYGDYLQYTEQEKRNILISEYCQIISMHPKTFKRKFKNYIGTTFYDYHIKQRLLKGLYLLFYTQYTVSQIAYISGYENYSAFIIAFNKDQKYIPSDYRLLR</sequence>
<evidence type="ECO:0000256" key="2">
    <source>
        <dbReference type="ARBA" id="ARBA00023125"/>
    </source>
</evidence>
<keyword evidence="6" id="KW-1185">Reference proteome</keyword>
<protein>
    <submittedName>
        <fullName evidence="5">Helix-turn-helix domain-containing protein</fullName>
    </submittedName>
</protein>
<dbReference type="PANTHER" id="PTHR43280">
    <property type="entry name" value="ARAC-FAMILY TRANSCRIPTIONAL REGULATOR"/>
    <property type="match status" value="1"/>
</dbReference>
<name>A0A7K1GPV7_9FLAO</name>
<keyword evidence="3" id="KW-0804">Transcription</keyword>